<name>A0A1Z4JJF2_LEPBY</name>
<evidence type="ECO:0000259" key="3">
    <source>
        <dbReference type="Pfam" id="PF02557"/>
    </source>
</evidence>
<dbReference type="InterPro" id="IPR003709">
    <property type="entry name" value="VanY-like_core_dom"/>
</dbReference>
<dbReference type="GO" id="GO:0004180">
    <property type="term" value="F:carboxypeptidase activity"/>
    <property type="evidence" value="ECO:0007669"/>
    <property type="project" value="UniProtKB-KW"/>
</dbReference>
<keyword evidence="2" id="KW-1133">Transmembrane helix</keyword>
<keyword evidence="5" id="KW-1185">Reference proteome</keyword>
<dbReference type="PANTHER" id="PTHR34385:SF1">
    <property type="entry name" value="PEPTIDOGLYCAN L-ALANYL-D-GLUTAMATE ENDOPEPTIDASE CWLK"/>
    <property type="match status" value="1"/>
</dbReference>
<accession>A0A1Z4JJF2</accession>
<keyword evidence="2" id="KW-0812">Transmembrane</keyword>
<keyword evidence="2" id="KW-0472">Membrane</keyword>
<dbReference type="GO" id="GO:0006508">
    <property type="term" value="P:proteolysis"/>
    <property type="evidence" value="ECO:0007669"/>
    <property type="project" value="InterPro"/>
</dbReference>
<dbReference type="Pfam" id="PF02557">
    <property type="entry name" value="VanY"/>
    <property type="match status" value="1"/>
</dbReference>
<organism evidence="4 5">
    <name type="scientific">Leptolyngbya boryana NIES-2135</name>
    <dbReference type="NCBI Taxonomy" id="1973484"/>
    <lineage>
        <taxon>Bacteria</taxon>
        <taxon>Bacillati</taxon>
        <taxon>Cyanobacteriota</taxon>
        <taxon>Cyanophyceae</taxon>
        <taxon>Leptolyngbyales</taxon>
        <taxon>Leptolyngbyaceae</taxon>
        <taxon>Leptolyngbya group</taxon>
        <taxon>Leptolyngbya</taxon>
    </lineage>
</organism>
<dbReference type="AlphaFoldDB" id="A0A1Z4JJF2"/>
<evidence type="ECO:0000313" key="4">
    <source>
        <dbReference type="EMBL" id="BAY56687.1"/>
    </source>
</evidence>
<feature type="transmembrane region" description="Helical" evidence="2">
    <location>
        <begin position="40"/>
        <end position="61"/>
    </location>
</feature>
<sequence length="268" mass="29492">MSNASQPGKPPQDQAPSFDDIPIAERESPIAPPVQSGSKFWLWLGGLVTIALLSGGGWLAYQWWLSRSIASPTPVAESPQPSDAKSPDDGRLLNHFAYPEAPLNDLEAVSADGGIKMRTPAARAFKEMVAAANAEGVILNPLSGFRSLQEQQQVYFDVKAERAQTPEQRALVSAPPGYSEHHTGYAIDIGDGRVPAVNLSPDFDKTPAYRWLAANATRFNFELSFPQGNKQGVTYEPWHWRFVGDKQSLETFYRAKEFKQENPPTPNP</sequence>
<keyword evidence="4" id="KW-0378">Hydrolase</keyword>
<dbReference type="PANTHER" id="PTHR34385">
    <property type="entry name" value="D-ALANYL-D-ALANINE CARBOXYPEPTIDASE"/>
    <property type="match status" value="1"/>
</dbReference>
<keyword evidence="4" id="KW-0121">Carboxypeptidase</keyword>
<protein>
    <submittedName>
        <fullName evidence="4">Peptidase M15B and M15C, D,D-carboxypeptidase VanY/endolysin</fullName>
    </submittedName>
</protein>
<dbReference type="InterPro" id="IPR052179">
    <property type="entry name" value="DD-CPase-like"/>
</dbReference>
<gene>
    <name evidence="4" type="ORF">NIES2135_35230</name>
</gene>
<evidence type="ECO:0000256" key="2">
    <source>
        <dbReference type="SAM" id="Phobius"/>
    </source>
</evidence>
<dbReference type="Proteomes" id="UP000217895">
    <property type="component" value="Chromosome"/>
</dbReference>
<dbReference type="SUPFAM" id="SSF55166">
    <property type="entry name" value="Hedgehog/DD-peptidase"/>
    <property type="match status" value="1"/>
</dbReference>
<dbReference type="EMBL" id="AP018203">
    <property type="protein sequence ID" value="BAY56687.1"/>
    <property type="molecule type" value="Genomic_DNA"/>
</dbReference>
<feature type="region of interest" description="Disordered" evidence="1">
    <location>
        <begin position="1"/>
        <end position="32"/>
    </location>
</feature>
<proteinExistence type="predicted"/>
<feature type="domain" description="D-alanyl-D-alanine carboxypeptidase-like core" evidence="3">
    <location>
        <begin position="115"/>
        <end position="245"/>
    </location>
</feature>
<evidence type="ECO:0000256" key="1">
    <source>
        <dbReference type="SAM" id="MobiDB-lite"/>
    </source>
</evidence>
<dbReference type="InterPro" id="IPR009045">
    <property type="entry name" value="Zn_M74/Hedgehog-like"/>
</dbReference>
<dbReference type="Gene3D" id="3.30.1380.10">
    <property type="match status" value="1"/>
</dbReference>
<dbReference type="InterPro" id="IPR058193">
    <property type="entry name" value="VanY/YodJ_core_dom"/>
</dbReference>
<evidence type="ECO:0000313" key="5">
    <source>
        <dbReference type="Proteomes" id="UP000217895"/>
    </source>
</evidence>
<reference evidence="4 5" key="1">
    <citation type="submission" date="2017-06" db="EMBL/GenBank/DDBJ databases">
        <title>Genome sequencing of cyanobaciteial culture collection at National Institute for Environmental Studies (NIES).</title>
        <authorList>
            <person name="Hirose Y."/>
            <person name="Shimura Y."/>
            <person name="Fujisawa T."/>
            <person name="Nakamura Y."/>
            <person name="Kawachi M."/>
        </authorList>
    </citation>
    <scope>NUCLEOTIDE SEQUENCE [LARGE SCALE GENOMIC DNA]</scope>
    <source>
        <strain evidence="4 5">NIES-2135</strain>
    </source>
</reference>
<keyword evidence="4" id="KW-0645">Protease</keyword>
<dbReference type="CDD" id="cd14852">
    <property type="entry name" value="LD-carboxypeptidase"/>
    <property type="match status" value="1"/>
</dbReference>